<dbReference type="EMBL" id="CM047943">
    <property type="protein sequence ID" value="KAI9900334.1"/>
    <property type="molecule type" value="Genomic_DNA"/>
</dbReference>
<gene>
    <name evidence="1" type="ORF">N3K66_004596</name>
</gene>
<comment type="caution">
    <text evidence="1">The sequence shown here is derived from an EMBL/GenBank/DDBJ whole genome shotgun (WGS) entry which is preliminary data.</text>
</comment>
<dbReference type="Proteomes" id="UP001163324">
    <property type="component" value="Chromosome 4"/>
</dbReference>
<organism evidence="1 2">
    <name type="scientific">Trichothecium roseum</name>
    <dbReference type="NCBI Taxonomy" id="47278"/>
    <lineage>
        <taxon>Eukaryota</taxon>
        <taxon>Fungi</taxon>
        <taxon>Dikarya</taxon>
        <taxon>Ascomycota</taxon>
        <taxon>Pezizomycotina</taxon>
        <taxon>Sordariomycetes</taxon>
        <taxon>Hypocreomycetidae</taxon>
        <taxon>Hypocreales</taxon>
        <taxon>Hypocreales incertae sedis</taxon>
        <taxon>Trichothecium</taxon>
    </lineage>
</organism>
<keyword evidence="2" id="KW-1185">Reference proteome</keyword>
<protein>
    <submittedName>
        <fullName evidence="1">Uncharacterized protein</fullName>
    </submittedName>
</protein>
<reference evidence="1" key="1">
    <citation type="submission" date="2022-10" db="EMBL/GenBank/DDBJ databases">
        <title>Complete Genome of Trichothecium roseum strain YXFP-22015, a Plant Pathogen Isolated from Citrus.</title>
        <authorList>
            <person name="Wang Y."/>
            <person name="Zhu L."/>
        </authorList>
    </citation>
    <scope>NUCLEOTIDE SEQUENCE</scope>
    <source>
        <strain evidence="1">YXFP-22015</strain>
    </source>
</reference>
<proteinExistence type="predicted"/>
<accession>A0ACC0V371</accession>
<evidence type="ECO:0000313" key="1">
    <source>
        <dbReference type="EMBL" id="KAI9900334.1"/>
    </source>
</evidence>
<name>A0ACC0V371_9HYPO</name>
<evidence type="ECO:0000313" key="2">
    <source>
        <dbReference type="Proteomes" id="UP001163324"/>
    </source>
</evidence>
<sequence length="582" mass="63470">MAEEHYSPERLAQFAKRARGNHNAVLAFTGLMAGVALICVSFHLIRLISSRATSTSQQPKKPSPLVKLGRHIRGITLRKAPALPSVGHAGVVGVYFAINVALTFGFVDYNNMTPLSNIGSRAGWMAIANMVLLVFLALKNTPLAFLSSYSYERLNSLHQYAGYSTIVFTIIHVSLYCTYFVQAGRPTRLLYTNEIFGMVAALSFLALGITGGIVRRFNYELFYVLHVSFWVLAVVMVGLHQPELSKKIIFGTCVAGGMWGLDRLIRFVRLMAYSTNNTVVVTPLPHGATRVSLKKPPVGAVAGKHCFLWIPRIRAVETHPFTMSSTEPTEFVINSYDGFTSDLHQYAAKHPGAELKASVEGPYGTFPNPASRNKLVLVAGGSGATFTFGTALHMLKSMSPDDNKSITFVWVVRDRSYLTWFTQSLKTLNSDRRVSILIYVTRSSTVEQLTPPSSSAGRGDDEETKLSELGIEPRQTLERAPGSSMSIDFEKAAPSPSSTSDDSDAPASVRETALELALPIIDGRPDVKSLVRTEIEAMPSHGSVLVMGCGPAGLMTDLRNTTAGCIRAEGPTVELHCEQFGW</sequence>